<organism evidence="2 3">
    <name type="scientific">Cinchona calisaya</name>
    <dbReference type="NCBI Taxonomy" id="153742"/>
    <lineage>
        <taxon>Eukaryota</taxon>
        <taxon>Viridiplantae</taxon>
        <taxon>Streptophyta</taxon>
        <taxon>Embryophyta</taxon>
        <taxon>Tracheophyta</taxon>
        <taxon>Spermatophyta</taxon>
        <taxon>Magnoliopsida</taxon>
        <taxon>eudicotyledons</taxon>
        <taxon>Gunneridae</taxon>
        <taxon>Pentapetalae</taxon>
        <taxon>asterids</taxon>
        <taxon>lamiids</taxon>
        <taxon>Gentianales</taxon>
        <taxon>Rubiaceae</taxon>
        <taxon>Cinchonoideae</taxon>
        <taxon>Cinchoneae</taxon>
        <taxon>Cinchona</taxon>
    </lineage>
</organism>
<accession>A0ABD2YJH0</accession>
<dbReference type="PANTHER" id="PTHR34458:SF5">
    <property type="entry name" value="POLLEN OLE E 1 ALLERGEN AND EXTENSIN FAMILY PROTEIN"/>
    <property type="match status" value="1"/>
</dbReference>
<dbReference type="PANTHER" id="PTHR34458">
    <property type="entry name" value="POLLEN OLE E 1 ALLERGEN AND EXTENSIN FAMILY PROTEIN-RELATED"/>
    <property type="match status" value="1"/>
</dbReference>
<feature type="chain" id="PRO_5044764596" description="Phylloplanin" evidence="1">
    <location>
        <begin position="19"/>
        <end position="161"/>
    </location>
</feature>
<comment type="caution">
    <text evidence="2">The sequence shown here is derived from an EMBL/GenBank/DDBJ whole genome shotgun (WGS) entry which is preliminary data.</text>
</comment>
<gene>
    <name evidence="2" type="ORF">ACH5RR_031095</name>
</gene>
<feature type="signal peptide" evidence="1">
    <location>
        <begin position="1"/>
        <end position="18"/>
    </location>
</feature>
<proteinExistence type="predicted"/>
<name>A0ABD2YJH0_9GENT</name>
<keyword evidence="1" id="KW-0732">Signal</keyword>
<dbReference type="Gene3D" id="2.60.40.10">
    <property type="entry name" value="Immunoglobulins"/>
    <property type="match status" value="1"/>
</dbReference>
<dbReference type="InterPro" id="IPR013783">
    <property type="entry name" value="Ig-like_fold"/>
</dbReference>
<evidence type="ECO:0000256" key="1">
    <source>
        <dbReference type="SAM" id="SignalP"/>
    </source>
</evidence>
<sequence>MAFRSILLVSLMVVGIMAIPIAEAQLGLGGLIGGLLGSINVKGVVFCTLDGNIGINGTSTPIFPNALVQLQCGNGNVVTTTTTNSAGIFSFALDPLQNILSSLITSCGVVVKTPLSTCNVSLPSIGGLQSPLQYVGNTILGLLNIANLIPSGFRLIPGLIN</sequence>
<keyword evidence="3" id="KW-1185">Reference proteome</keyword>
<evidence type="ECO:0008006" key="4">
    <source>
        <dbReference type="Google" id="ProtNLM"/>
    </source>
</evidence>
<dbReference type="SUPFAM" id="SSF117074">
    <property type="entry name" value="Hypothetical protein PA1324"/>
    <property type="match status" value="1"/>
</dbReference>
<dbReference type="EMBL" id="JBJUIK010000013">
    <property type="protein sequence ID" value="KAL3505713.1"/>
    <property type="molecule type" value="Genomic_DNA"/>
</dbReference>
<protein>
    <recommendedName>
        <fullName evidence="4">Phylloplanin</fullName>
    </recommendedName>
</protein>
<dbReference type="Proteomes" id="UP001630127">
    <property type="component" value="Unassembled WGS sequence"/>
</dbReference>
<dbReference type="Pfam" id="PF01190">
    <property type="entry name" value="Pollen_Ole_e_1"/>
    <property type="match status" value="1"/>
</dbReference>
<dbReference type="AlphaFoldDB" id="A0ABD2YJH0"/>
<reference evidence="2 3" key="1">
    <citation type="submission" date="2024-11" db="EMBL/GenBank/DDBJ databases">
        <title>A near-complete genome assembly of Cinchona calisaya.</title>
        <authorList>
            <person name="Lian D.C."/>
            <person name="Zhao X.W."/>
            <person name="Wei L."/>
        </authorList>
    </citation>
    <scope>NUCLEOTIDE SEQUENCE [LARGE SCALE GENOMIC DNA]</scope>
    <source>
        <tissue evidence="2">Nenye</tissue>
    </source>
</reference>
<dbReference type="InterPro" id="IPR040404">
    <property type="entry name" value="Phylloplanin-like"/>
</dbReference>
<evidence type="ECO:0000313" key="3">
    <source>
        <dbReference type="Proteomes" id="UP001630127"/>
    </source>
</evidence>
<evidence type="ECO:0000313" key="2">
    <source>
        <dbReference type="EMBL" id="KAL3505713.1"/>
    </source>
</evidence>